<dbReference type="GO" id="GO:0005524">
    <property type="term" value="F:ATP binding"/>
    <property type="evidence" value="ECO:0007669"/>
    <property type="project" value="UniProtKB-KW"/>
</dbReference>
<evidence type="ECO:0000256" key="4">
    <source>
        <dbReference type="ARBA" id="ARBA00022840"/>
    </source>
</evidence>
<protein>
    <submittedName>
        <fullName evidence="6">ABC transporter ATP-binding protein</fullName>
    </submittedName>
</protein>
<dbReference type="SUPFAM" id="SSF52540">
    <property type="entry name" value="P-loop containing nucleoside triphosphate hydrolases"/>
    <property type="match status" value="1"/>
</dbReference>
<keyword evidence="7" id="KW-1185">Reference proteome</keyword>
<dbReference type="SMART" id="SM00382">
    <property type="entry name" value="AAA"/>
    <property type="match status" value="1"/>
</dbReference>
<evidence type="ECO:0000259" key="5">
    <source>
        <dbReference type="PROSITE" id="PS50893"/>
    </source>
</evidence>
<dbReference type="PROSITE" id="PS50893">
    <property type="entry name" value="ABC_TRANSPORTER_2"/>
    <property type="match status" value="1"/>
</dbReference>
<evidence type="ECO:0000256" key="1">
    <source>
        <dbReference type="ARBA" id="ARBA00005417"/>
    </source>
</evidence>
<sequence length="265" mass="29896">MTSPTAAPKVSIRDVCRTFSVNRQVFHALADINLEIRAGEFLCLVGPSGCGKSTLLRMLGGLDQPSSGTVSVRVEDSRRPTSAIVFQQESVFPWLTVERNATYAVRMLGLWNGAESQRRVDYFLERCGLSKFRDFYPHQLSGGMKQRLSIVRAFSAHPELLLMDEPFAALDEQNKLLLQQEVERLWEDNKISVLFITHSLDEAILLGDRVAVMSAAPGRIKETIDIPFERPRNLLTLKSTPEFGQLYGRLWDLLGEEVMAARKDR</sequence>
<gene>
    <name evidence="6" type="ORF">EZH22_00800</name>
</gene>
<dbReference type="Gene3D" id="3.40.50.300">
    <property type="entry name" value="P-loop containing nucleotide triphosphate hydrolases"/>
    <property type="match status" value="1"/>
</dbReference>
<organism evidence="6 7">
    <name type="scientific">Xanthobacter dioxanivorans</name>
    <dbReference type="NCBI Taxonomy" id="2528964"/>
    <lineage>
        <taxon>Bacteria</taxon>
        <taxon>Pseudomonadati</taxon>
        <taxon>Pseudomonadota</taxon>
        <taxon>Alphaproteobacteria</taxon>
        <taxon>Hyphomicrobiales</taxon>
        <taxon>Xanthobacteraceae</taxon>
        <taxon>Xanthobacter</taxon>
    </lineage>
</organism>
<dbReference type="InterPro" id="IPR027417">
    <property type="entry name" value="P-loop_NTPase"/>
</dbReference>
<dbReference type="CDD" id="cd03293">
    <property type="entry name" value="ABC_NrtD_SsuB_transporters"/>
    <property type="match status" value="1"/>
</dbReference>
<feature type="domain" description="ABC transporter" evidence="5">
    <location>
        <begin position="10"/>
        <end position="240"/>
    </location>
</feature>
<dbReference type="InterPro" id="IPR003593">
    <property type="entry name" value="AAA+_ATPase"/>
</dbReference>
<dbReference type="PANTHER" id="PTHR42788:SF13">
    <property type="entry name" value="ALIPHATIC SULFONATES IMPORT ATP-BINDING PROTEIN SSUB"/>
    <property type="match status" value="1"/>
</dbReference>
<evidence type="ECO:0000313" key="7">
    <source>
        <dbReference type="Proteomes" id="UP000596427"/>
    </source>
</evidence>
<dbReference type="InterPro" id="IPR050166">
    <property type="entry name" value="ABC_transporter_ATP-bind"/>
</dbReference>
<keyword evidence="4 6" id="KW-0067">ATP-binding</keyword>
<dbReference type="PROSITE" id="PS00211">
    <property type="entry name" value="ABC_TRANSPORTER_1"/>
    <property type="match status" value="1"/>
</dbReference>
<dbReference type="PANTHER" id="PTHR42788">
    <property type="entry name" value="TAURINE IMPORT ATP-BINDING PROTEIN-RELATED"/>
    <property type="match status" value="1"/>
</dbReference>
<dbReference type="KEGG" id="xdi:EZH22_00800"/>
<dbReference type="AlphaFoldDB" id="A0A974PUB7"/>
<dbReference type="Pfam" id="PF00005">
    <property type="entry name" value="ABC_tran"/>
    <property type="match status" value="1"/>
</dbReference>
<evidence type="ECO:0000313" key="6">
    <source>
        <dbReference type="EMBL" id="QRG09393.1"/>
    </source>
</evidence>
<evidence type="ECO:0000256" key="3">
    <source>
        <dbReference type="ARBA" id="ARBA00022741"/>
    </source>
</evidence>
<name>A0A974PUB7_9HYPH</name>
<keyword evidence="2" id="KW-0813">Transport</keyword>
<accession>A0A974PUB7</accession>
<evidence type="ECO:0000256" key="2">
    <source>
        <dbReference type="ARBA" id="ARBA00022448"/>
    </source>
</evidence>
<dbReference type="GO" id="GO:0016887">
    <property type="term" value="F:ATP hydrolysis activity"/>
    <property type="evidence" value="ECO:0007669"/>
    <property type="project" value="InterPro"/>
</dbReference>
<dbReference type="InterPro" id="IPR017871">
    <property type="entry name" value="ABC_transporter-like_CS"/>
</dbReference>
<dbReference type="InterPro" id="IPR003439">
    <property type="entry name" value="ABC_transporter-like_ATP-bd"/>
</dbReference>
<comment type="similarity">
    <text evidence="1">Belongs to the ABC transporter superfamily.</text>
</comment>
<reference evidence="6 7" key="1">
    <citation type="submission" date="2020-10" db="EMBL/GenBank/DDBJ databases">
        <title>Degradation of 1,4-Dioxane by Xanthobacter sp. YN2, via a Novel Group-2 Soluble Di-Iron Monooxygenase.</title>
        <authorList>
            <person name="Ma F."/>
            <person name="Wang Y."/>
            <person name="Yang J."/>
            <person name="Guo H."/>
            <person name="Su D."/>
            <person name="Yu L."/>
        </authorList>
    </citation>
    <scope>NUCLEOTIDE SEQUENCE [LARGE SCALE GENOMIC DNA]</scope>
    <source>
        <strain evidence="6 7">YN2</strain>
    </source>
</reference>
<dbReference type="EMBL" id="CP063362">
    <property type="protein sequence ID" value="QRG09393.1"/>
    <property type="molecule type" value="Genomic_DNA"/>
</dbReference>
<proteinExistence type="inferred from homology"/>
<keyword evidence="3" id="KW-0547">Nucleotide-binding</keyword>
<dbReference type="Proteomes" id="UP000596427">
    <property type="component" value="Chromosome"/>
</dbReference>